<sequence>MSSEQTTPKPDETKTRHDLGYWNDFVAQIELRSDAELSQWIDQDLAELENRLAQFVSPNSRLKTRG</sequence>
<gene>
    <name evidence="1" type="ORF">Pla52n_46020</name>
</gene>
<accession>A0A5C6APT0</accession>
<dbReference type="AlphaFoldDB" id="A0A5C6APT0"/>
<evidence type="ECO:0000313" key="2">
    <source>
        <dbReference type="Proteomes" id="UP000320176"/>
    </source>
</evidence>
<name>A0A5C6APT0_9BACT</name>
<evidence type="ECO:0000313" key="1">
    <source>
        <dbReference type="EMBL" id="TWU01229.1"/>
    </source>
</evidence>
<dbReference type="OrthoDB" id="283118at2"/>
<organism evidence="1 2">
    <name type="scientific">Stieleria varia</name>
    <dbReference type="NCBI Taxonomy" id="2528005"/>
    <lineage>
        <taxon>Bacteria</taxon>
        <taxon>Pseudomonadati</taxon>
        <taxon>Planctomycetota</taxon>
        <taxon>Planctomycetia</taxon>
        <taxon>Pirellulales</taxon>
        <taxon>Pirellulaceae</taxon>
        <taxon>Stieleria</taxon>
    </lineage>
</organism>
<proteinExistence type="predicted"/>
<reference evidence="1 2" key="1">
    <citation type="submission" date="2019-02" db="EMBL/GenBank/DDBJ databases">
        <title>Deep-cultivation of Planctomycetes and their phenomic and genomic characterization uncovers novel biology.</title>
        <authorList>
            <person name="Wiegand S."/>
            <person name="Jogler M."/>
            <person name="Boedeker C."/>
            <person name="Pinto D."/>
            <person name="Vollmers J."/>
            <person name="Rivas-Marin E."/>
            <person name="Kohn T."/>
            <person name="Peeters S.H."/>
            <person name="Heuer A."/>
            <person name="Rast P."/>
            <person name="Oberbeckmann S."/>
            <person name="Bunk B."/>
            <person name="Jeske O."/>
            <person name="Meyerdierks A."/>
            <person name="Storesund J.E."/>
            <person name="Kallscheuer N."/>
            <person name="Luecker S."/>
            <person name="Lage O.M."/>
            <person name="Pohl T."/>
            <person name="Merkel B.J."/>
            <person name="Hornburger P."/>
            <person name="Mueller R.-W."/>
            <person name="Bruemmer F."/>
            <person name="Labrenz M."/>
            <person name="Spormann A.M."/>
            <person name="Op Den Camp H."/>
            <person name="Overmann J."/>
            <person name="Amann R."/>
            <person name="Jetten M.S.M."/>
            <person name="Mascher T."/>
            <person name="Medema M.H."/>
            <person name="Devos D.P."/>
            <person name="Kaster A.-K."/>
            <person name="Ovreas L."/>
            <person name="Rohde M."/>
            <person name="Galperin M.Y."/>
            <person name="Jogler C."/>
        </authorList>
    </citation>
    <scope>NUCLEOTIDE SEQUENCE [LARGE SCALE GENOMIC DNA]</scope>
    <source>
        <strain evidence="1 2">Pla52n</strain>
    </source>
</reference>
<keyword evidence="2" id="KW-1185">Reference proteome</keyword>
<comment type="caution">
    <text evidence="1">The sequence shown here is derived from an EMBL/GenBank/DDBJ whole genome shotgun (WGS) entry which is preliminary data.</text>
</comment>
<protein>
    <submittedName>
        <fullName evidence="1">Uncharacterized protein</fullName>
    </submittedName>
</protein>
<dbReference type="EMBL" id="SJPN01000005">
    <property type="protein sequence ID" value="TWU01229.1"/>
    <property type="molecule type" value="Genomic_DNA"/>
</dbReference>
<dbReference type="Proteomes" id="UP000320176">
    <property type="component" value="Unassembled WGS sequence"/>
</dbReference>
<dbReference type="RefSeq" id="WP_146521684.1">
    <property type="nucleotide sequence ID" value="NZ_CP151726.1"/>
</dbReference>